<dbReference type="PROSITE" id="PS51935">
    <property type="entry name" value="NLPC_P60"/>
    <property type="match status" value="1"/>
</dbReference>
<dbReference type="Pfam" id="PF00877">
    <property type="entry name" value="NLPC_P60"/>
    <property type="match status" value="1"/>
</dbReference>
<protein>
    <submittedName>
        <fullName evidence="7">NlpC/P60 family protein</fullName>
    </submittedName>
</protein>
<dbReference type="GO" id="GO:0008234">
    <property type="term" value="F:cysteine-type peptidase activity"/>
    <property type="evidence" value="ECO:0007669"/>
    <property type="project" value="UniProtKB-KW"/>
</dbReference>
<evidence type="ECO:0000256" key="2">
    <source>
        <dbReference type="ARBA" id="ARBA00022670"/>
    </source>
</evidence>
<dbReference type="RefSeq" id="WP_002829512.1">
    <property type="nucleotide sequence ID" value="NZ_CAKMCG010000003.1"/>
</dbReference>
<dbReference type="PANTHER" id="PTHR47053:SF1">
    <property type="entry name" value="MUREIN DD-ENDOPEPTIDASE MEPH-RELATED"/>
    <property type="match status" value="1"/>
</dbReference>
<keyword evidence="2" id="KW-0645">Protease</keyword>
<feature type="domain" description="NlpC/P60" evidence="6">
    <location>
        <begin position="56"/>
        <end position="183"/>
    </location>
</feature>
<accession>A0AAW8YJJ2</accession>
<dbReference type="GO" id="GO:0006508">
    <property type="term" value="P:proteolysis"/>
    <property type="evidence" value="ECO:0007669"/>
    <property type="project" value="UniProtKB-KW"/>
</dbReference>
<evidence type="ECO:0000256" key="5">
    <source>
        <dbReference type="SAM" id="SignalP"/>
    </source>
</evidence>
<evidence type="ECO:0000256" key="4">
    <source>
        <dbReference type="ARBA" id="ARBA00022807"/>
    </source>
</evidence>
<keyword evidence="4" id="KW-0788">Thiol protease</keyword>
<dbReference type="Proteomes" id="UP001280415">
    <property type="component" value="Unassembled WGS sequence"/>
</dbReference>
<reference evidence="7" key="1">
    <citation type="journal article" date="2023" name="PeerJ">
        <title>Selection and evaluation of lactic acid bacteria from chicken feces in Thailand as potential probiotics.</title>
        <authorList>
            <person name="Khurajog B."/>
            <person name="Disastra Y."/>
            <person name="Lawwyne L.D."/>
            <person name="Sirichokchatchawan W."/>
            <person name="Niyomtham W."/>
            <person name="Yindee J."/>
            <person name="Hampson D.J."/>
            <person name="Prapasarakul N."/>
        </authorList>
    </citation>
    <scope>NUCLEOTIDE SEQUENCE</scope>
    <source>
        <strain evidence="7">BF14</strain>
    </source>
</reference>
<dbReference type="InterPro" id="IPR000064">
    <property type="entry name" value="NLP_P60_dom"/>
</dbReference>
<sequence>MNYRSILFTTAIATMGAFSLGHSPVSAHSLPANSPLLTASISETPQPKVSQSFSAASAAPAAFNQLETVLNQHLGQPFAWGATGPTAFDCSGLTQFAFRQALGLNLNRTAEQQFQQAQRIDATAVRPGDLVFFSYNHGQTIDHVGIVVNGNHLMIDAQNRGVIRESYATPWWQPFIAGYGRVLTNQ</sequence>
<organism evidence="7 8">
    <name type="scientific">Pediococcus acidilactici</name>
    <dbReference type="NCBI Taxonomy" id="1254"/>
    <lineage>
        <taxon>Bacteria</taxon>
        <taxon>Bacillati</taxon>
        <taxon>Bacillota</taxon>
        <taxon>Bacilli</taxon>
        <taxon>Lactobacillales</taxon>
        <taxon>Lactobacillaceae</taxon>
        <taxon>Pediococcus</taxon>
        <taxon>Pediococcus acidilactici group</taxon>
    </lineage>
</organism>
<dbReference type="InterPro" id="IPR038765">
    <property type="entry name" value="Papain-like_cys_pep_sf"/>
</dbReference>
<dbReference type="Gene3D" id="3.90.1720.10">
    <property type="entry name" value="endopeptidase domain like (from Nostoc punctiforme)"/>
    <property type="match status" value="1"/>
</dbReference>
<proteinExistence type="inferred from homology"/>
<keyword evidence="3" id="KW-0378">Hydrolase</keyword>
<evidence type="ECO:0000256" key="1">
    <source>
        <dbReference type="ARBA" id="ARBA00007074"/>
    </source>
</evidence>
<evidence type="ECO:0000313" key="7">
    <source>
        <dbReference type="EMBL" id="MDV2910430.1"/>
    </source>
</evidence>
<dbReference type="SUPFAM" id="SSF54001">
    <property type="entry name" value="Cysteine proteinases"/>
    <property type="match status" value="1"/>
</dbReference>
<gene>
    <name evidence="7" type="ORF">R0H03_00905</name>
</gene>
<reference evidence="7" key="2">
    <citation type="submission" date="2023-10" db="EMBL/GenBank/DDBJ databases">
        <authorList>
            <person name="Khurajog B."/>
        </authorList>
    </citation>
    <scope>NUCLEOTIDE SEQUENCE</scope>
    <source>
        <strain evidence="7">BF14</strain>
    </source>
</reference>
<evidence type="ECO:0000259" key="6">
    <source>
        <dbReference type="PROSITE" id="PS51935"/>
    </source>
</evidence>
<dbReference type="PANTHER" id="PTHR47053">
    <property type="entry name" value="MUREIN DD-ENDOPEPTIDASE MEPH-RELATED"/>
    <property type="match status" value="1"/>
</dbReference>
<name>A0AAW8YJJ2_PEDAC</name>
<comment type="caution">
    <text evidence="7">The sequence shown here is derived from an EMBL/GenBank/DDBJ whole genome shotgun (WGS) entry which is preliminary data.</text>
</comment>
<dbReference type="InterPro" id="IPR051202">
    <property type="entry name" value="Peptidase_C40"/>
</dbReference>
<dbReference type="AlphaFoldDB" id="A0AAW8YJJ2"/>
<dbReference type="EMBL" id="JAWJAX010000001">
    <property type="protein sequence ID" value="MDV2910430.1"/>
    <property type="molecule type" value="Genomic_DNA"/>
</dbReference>
<evidence type="ECO:0000256" key="3">
    <source>
        <dbReference type="ARBA" id="ARBA00022801"/>
    </source>
</evidence>
<feature type="signal peptide" evidence="5">
    <location>
        <begin position="1"/>
        <end position="27"/>
    </location>
</feature>
<evidence type="ECO:0000313" key="8">
    <source>
        <dbReference type="Proteomes" id="UP001280415"/>
    </source>
</evidence>
<feature type="chain" id="PRO_5043465749" evidence="5">
    <location>
        <begin position="28"/>
        <end position="186"/>
    </location>
</feature>
<keyword evidence="5" id="KW-0732">Signal</keyword>
<comment type="similarity">
    <text evidence="1">Belongs to the peptidase C40 family.</text>
</comment>